<feature type="transmembrane region" description="Helical" evidence="7">
    <location>
        <begin position="206"/>
        <end position="228"/>
    </location>
</feature>
<dbReference type="CDD" id="cd17323">
    <property type="entry name" value="MFS_Tpo1_MDR_like"/>
    <property type="match status" value="1"/>
</dbReference>
<evidence type="ECO:0000256" key="5">
    <source>
        <dbReference type="ARBA" id="ARBA00023136"/>
    </source>
</evidence>
<dbReference type="Gene3D" id="1.20.1250.20">
    <property type="entry name" value="MFS general substrate transporter like domains"/>
    <property type="match status" value="1"/>
</dbReference>
<evidence type="ECO:0000256" key="2">
    <source>
        <dbReference type="ARBA" id="ARBA00008335"/>
    </source>
</evidence>
<dbReference type="FunFam" id="1.20.1720.10:FF:000061">
    <property type="entry name" value="Uncharacterized protein"/>
    <property type="match status" value="1"/>
</dbReference>
<evidence type="ECO:0000259" key="8">
    <source>
        <dbReference type="PROSITE" id="PS50850"/>
    </source>
</evidence>
<feature type="transmembrane region" description="Helical" evidence="7">
    <location>
        <begin position="269"/>
        <end position="289"/>
    </location>
</feature>
<evidence type="ECO:0000256" key="4">
    <source>
        <dbReference type="ARBA" id="ARBA00022989"/>
    </source>
</evidence>
<dbReference type="AlphaFoldDB" id="A0A6A5W9I4"/>
<feature type="transmembrane region" description="Helical" evidence="7">
    <location>
        <begin position="471"/>
        <end position="493"/>
    </location>
</feature>
<evidence type="ECO:0000313" key="9">
    <source>
        <dbReference type="EMBL" id="KAF1995775.1"/>
    </source>
</evidence>
<keyword evidence="3 7" id="KW-0812">Transmembrane</keyword>
<dbReference type="InterPro" id="IPR011701">
    <property type="entry name" value="MFS"/>
</dbReference>
<dbReference type="EMBL" id="ML977633">
    <property type="protein sequence ID" value="KAF1995775.1"/>
    <property type="molecule type" value="Genomic_DNA"/>
</dbReference>
<feature type="transmembrane region" description="Helical" evidence="7">
    <location>
        <begin position="505"/>
        <end position="527"/>
    </location>
</feature>
<evidence type="ECO:0000256" key="1">
    <source>
        <dbReference type="ARBA" id="ARBA00004141"/>
    </source>
</evidence>
<dbReference type="PANTHER" id="PTHR23502">
    <property type="entry name" value="MAJOR FACILITATOR SUPERFAMILY"/>
    <property type="match status" value="1"/>
</dbReference>
<feature type="transmembrane region" description="Helical" evidence="7">
    <location>
        <begin position="181"/>
        <end position="200"/>
    </location>
</feature>
<comment type="similarity">
    <text evidence="2">Belongs to the major facilitator superfamily.</text>
</comment>
<keyword evidence="4 7" id="KW-1133">Transmembrane helix</keyword>
<gene>
    <name evidence="9" type="ORF">P154DRAFT_499622</name>
</gene>
<proteinExistence type="inferred from homology"/>
<protein>
    <submittedName>
        <fullName evidence="9">MFS general substrate transporter</fullName>
    </submittedName>
</protein>
<dbReference type="OrthoDB" id="6770063at2759"/>
<feature type="transmembrane region" description="Helical" evidence="7">
    <location>
        <begin position="370"/>
        <end position="396"/>
    </location>
</feature>
<keyword evidence="5 7" id="KW-0472">Membrane</keyword>
<feature type="domain" description="Major facilitator superfamily (MFS) profile" evidence="8">
    <location>
        <begin position="115"/>
        <end position="566"/>
    </location>
</feature>
<dbReference type="Pfam" id="PF07690">
    <property type="entry name" value="MFS_1"/>
    <property type="match status" value="1"/>
</dbReference>
<sequence>MTASQVEILRSNTPGINPLSSPGNKLQNFYPTSPHNRFPSDEKYEEKSPNASPEDSDEELQDSDIVHHYLTFGTELPHPTTIYPVSEGQEPPPPIPDLKSYMNPFDWSPKRKNIIIWISCVITALTAFTAGAYSPGVGQMTQEWHVSNVAALVGITTFTTGFAVAPMVLAPFSEIQGRRPVFILSGILFVICQLCTGLTRSYAGMLVVRFFVGVGGSTFSTMVGGVVSDIYHTEDRNTPMALFSGAALFGTGWGPLVCGFIAQNTTWRWIFYMQTITCGTMVGLIILVFKETRGSVLLSRKAKALNKWYEAREAAGYYGFNMPSPSSQIGDTTPQRIRWKVKSDEERSSISKMIAISLYRPFHLLLTEPVVFFFSLWVAFSWAVLYLTLAAIPLVFQRNHGFSLQQANAVFAAMCIGSIIATIISIYQEKIAKRYGKMVNTPEGRLYFACIESAFMPVGLFMFGWTSFGGIHWIVPTIAISIATIGIFAIYLSTFNYLADTYHRYASSALAAQSFCRNILGGVFPLVTTQMYTKLTFGGASSLLGGIGTILTLVPWILVFYGPRIRARSKFASEIMEQH</sequence>
<dbReference type="InterPro" id="IPR020846">
    <property type="entry name" value="MFS_dom"/>
</dbReference>
<feature type="region of interest" description="Disordered" evidence="6">
    <location>
        <begin position="1"/>
        <end position="60"/>
    </location>
</feature>
<name>A0A6A5W9I4_9PLEO</name>
<dbReference type="GO" id="GO:0022857">
    <property type="term" value="F:transmembrane transporter activity"/>
    <property type="evidence" value="ECO:0007669"/>
    <property type="project" value="InterPro"/>
</dbReference>
<evidence type="ECO:0000313" key="10">
    <source>
        <dbReference type="Proteomes" id="UP000799779"/>
    </source>
</evidence>
<evidence type="ECO:0000256" key="3">
    <source>
        <dbReference type="ARBA" id="ARBA00022692"/>
    </source>
</evidence>
<dbReference type="PROSITE" id="PS50850">
    <property type="entry name" value="MFS"/>
    <property type="match status" value="1"/>
</dbReference>
<feature type="transmembrane region" description="Helical" evidence="7">
    <location>
        <begin position="146"/>
        <end position="169"/>
    </location>
</feature>
<dbReference type="GO" id="GO:0005886">
    <property type="term" value="C:plasma membrane"/>
    <property type="evidence" value="ECO:0007669"/>
    <property type="project" value="TreeGrafter"/>
</dbReference>
<dbReference type="SUPFAM" id="SSF103473">
    <property type="entry name" value="MFS general substrate transporter"/>
    <property type="match status" value="1"/>
</dbReference>
<feature type="transmembrane region" description="Helical" evidence="7">
    <location>
        <begin position="240"/>
        <end position="263"/>
    </location>
</feature>
<keyword evidence="10" id="KW-1185">Reference proteome</keyword>
<feature type="transmembrane region" description="Helical" evidence="7">
    <location>
        <begin position="408"/>
        <end position="426"/>
    </location>
</feature>
<feature type="compositionally biased region" description="Polar residues" evidence="6">
    <location>
        <begin position="1"/>
        <end position="35"/>
    </location>
</feature>
<reference evidence="9" key="1">
    <citation type="journal article" date="2020" name="Stud. Mycol.">
        <title>101 Dothideomycetes genomes: a test case for predicting lifestyles and emergence of pathogens.</title>
        <authorList>
            <person name="Haridas S."/>
            <person name="Albert R."/>
            <person name="Binder M."/>
            <person name="Bloem J."/>
            <person name="Labutti K."/>
            <person name="Salamov A."/>
            <person name="Andreopoulos B."/>
            <person name="Baker S."/>
            <person name="Barry K."/>
            <person name="Bills G."/>
            <person name="Bluhm B."/>
            <person name="Cannon C."/>
            <person name="Castanera R."/>
            <person name="Culley D."/>
            <person name="Daum C."/>
            <person name="Ezra D."/>
            <person name="Gonzalez J."/>
            <person name="Henrissat B."/>
            <person name="Kuo A."/>
            <person name="Liang C."/>
            <person name="Lipzen A."/>
            <person name="Lutzoni F."/>
            <person name="Magnuson J."/>
            <person name="Mondo S."/>
            <person name="Nolan M."/>
            <person name="Ohm R."/>
            <person name="Pangilinan J."/>
            <person name="Park H.-J."/>
            <person name="Ramirez L."/>
            <person name="Alfaro M."/>
            <person name="Sun H."/>
            <person name="Tritt A."/>
            <person name="Yoshinaga Y."/>
            <person name="Zwiers L.-H."/>
            <person name="Turgeon B."/>
            <person name="Goodwin S."/>
            <person name="Spatafora J."/>
            <person name="Crous P."/>
            <person name="Grigoriev I."/>
        </authorList>
    </citation>
    <scope>NUCLEOTIDE SEQUENCE</scope>
    <source>
        <strain evidence="9">CBS 123094</strain>
    </source>
</reference>
<dbReference type="FunFam" id="1.20.1250.20:FF:000082">
    <property type="entry name" value="MFS multidrug transporter, putative"/>
    <property type="match status" value="1"/>
</dbReference>
<feature type="transmembrane region" description="Helical" evidence="7">
    <location>
        <begin position="446"/>
        <end position="465"/>
    </location>
</feature>
<dbReference type="PANTHER" id="PTHR23502:SF134">
    <property type="entry name" value="MAJOR FACILITATOR SUPERFAMILY (MFS) PROFILE DOMAIN-CONTAINING PROTEIN-RELATED"/>
    <property type="match status" value="1"/>
</dbReference>
<evidence type="ECO:0000256" key="7">
    <source>
        <dbReference type="SAM" id="Phobius"/>
    </source>
</evidence>
<organism evidence="9 10">
    <name type="scientific">Amniculicola lignicola CBS 123094</name>
    <dbReference type="NCBI Taxonomy" id="1392246"/>
    <lineage>
        <taxon>Eukaryota</taxon>
        <taxon>Fungi</taxon>
        <taxon>Dikarya</taxon>
        <taxon>Ascomycota</taxon>
        <taxon>Pezizomycotina</taxon>
        <taxon>Dothideomycetes</taxon>
        <taxon>Pleosporomycetidae</taxon>
        <taxon>Pleosporales</taxon>
        <taxon>Amniculicolaceae</taxon>
        <taxon>Amniculicola</taxon>
    </lineage>
</organism>
<evidence type="ECO:0000256" key="6">
    <source>
        <dbReference type="SAM" id="MobiDB-lite"/>
    </source>
</evidence>
<feature type="transmembrane region" description="Helical" evidence="7">
    <location>
        <begin position="114"/>
        <end position="134"/>
    </location>
</feature>
<accession>A0A6A5W9I4</accession>
<comment type="subcellular location">
    <subcellularLocation>
        <location evidence="1">Membrane</location>
        <topology evidence="1">Multi-pass membrane protein</topology>
    </subcellularLocation>
</comment>
<feature type="transmembrane region" description="Helical" evidence="7">
    <location>
        <begin position="539"/>
        <end position="561"/>
    </location>
</feature>
<dbReference type="Proteomes" id="UP000799779">
    <property type="component" value="Unassembled WGS sequence"/>
</dbReference>
<dbReference type="InterPro" id="IPR036259">
    <property type="entry name" value="MFS_trans_sf"/>
</dbReference>
<feature type="compositionally biased region" description="Basic and acidic residues" evidence="6">
    <location>
        <begin position="38"/>
        <end position="48"/>
    </location>
</feature>